<sequence length="244" mass="27795">TELLKTHKLTVVGTLRKNKREIPTCFLDTKKRTVNLTIFGYGKDILLTSYVPKKNKNVIMISTMHEHGIIGSESGDQKKPEVITYYNSTKGGVDVVDELKGKYSVARISCRWPLKIFFALMNIAGINSQIIFRDNTNQTISRRLNLKTLGKELTKHFMIQRLQNKKLSISLRQTIMKLTDGVEKPTVAPTPESSDRPKCRFCPKRKNRKTMIRCEMCNVPICKEHTVATCTSCGKNNEIESDIE</sequence>
<protein>
    <submittedName>
        <fullName evidence="2">PiggyBac transposable element-derived protein 4-like</fullName>
    </submittedName>
</protein>
<comment type="caution">
    <text evidence="2">The sequence shown here is derived from an EMBL/GenBank/DDBJ whole genome shotgun (WGS) entry which is preliminary data.</text>
</comment>
<dbReference type="EMBL" id="VUJU01005930">
    <property type="protein sequence ID" value="KAF0749899.1"/>
    <property type="molecule type" value="Genomic_DNA"/>
</dbReference>
<gene>
    <name evidence="2" type="ORF">FWK35_00022969</name>
</gene>
<accession>A0A6G0Y6F2</accession>
<dbReference type="Pfam" id="PF13843">
    <property type="entry name" value="DDE_Tnp_1_7"/>
    <property type="match status" value="1"/>
</dbReference>
<dbReference type="Proteomes" id="UP000478052">
    <property type="component" value="Unassembled WGS sequence"/>
</dbReference>
<dbReference type="PANTHER" id="PTHR46599">
    <property type="entry name" value="PIGGYBAC TRANSPOSABLE ELEMENT-DERIVED PROTEIN 4"/>
    <property type="match status" value="1"/>
</dbReference>
<dbReference type="AlphaFoldDB" id="A0A6G0Y6F2"/>
<evidence type="ECO:0000313" key="2">
    <source>
        <dbReference type="EMBL" id="KAF0749899.1"/>
    </source>
</evidence>
<dbReference type="InterPro" id="IPR029526">
    <property type="entry name" value="PGBD"/>
</dbReference>
<evidence type="ECO:0000313" key="3">
    <source>
        <dbReference type="Proteomes" id="UP000478052"/>
    </source>
</evidence>
<feature type="domain" description="PiggyBac transposable element-derived protein" evidence="1">
    <location>
        <begin position="3"/>
        <end position="128"/>
    </location>
</feature>
<feature type="non-terminal residue" evidence="2">
    <location>
        <position position="1"/>
    </location>
</feature>
<dbReference type="PANTHER" id="PTHR46599:SF6">
    <property type="entry name" value="DUAL SPECIFICITY PHOSPHATASE 26"/>
    <property type="match status" value="1"/>
</dbReference>
<keyword evidence="3" id="KW-1185">Reference proteome</keyword>
<proteinExistence type="predicted"/>
<reference evidence="2 3" key="1">
    <citation type="submission" date="2019-08" db="EMBL/GenBank/DDBJ databases">
        <title>Whole genome of Aphis craccivora.</title>
        <authorList>
            <person name="Voronova N.V."/>
            <person name="Shulinski R.S."/>
            <person name="Bandarenka Y.V."/>
            <person name="Zhorov D.G."/>
            <person name="Warner D."/>
        </authorList>
    </citation>
    <scope>NUCLEOTIDE SEQUENCE [LARGE SCALE GENOMIC DNA]</scope>
    <source>
        <strain evidence="2">180601</strain>
        <tissue evidence="2">Whole Body</tissue>
    </source>
</reference>
<organism evidence="2 3">
    <name type="scientific">Aphis craccivora</name>
    <name type="common">Cowpea aphid</name>
    <dbReference type="NCBI Taxonomy" id="307492"/>
    <lineage>
        <taxon>Eukaryota</taxon>
        <taxon>Metazoa</taxon>
        <taxon>Ecdysozoa</taxon>
        <taxon>Arthropoda</taxon>
        <taxon>Hexapoda</taxon>
        <taxon>Insecta</taxon>
        <taxon>Pterygota</taxon>
        <taxon>Neoptera</taxon>
        <taxon>Paraneoptera</taxon>
        <taxon>Hemiptera</taxon>
        <taxon>Sternorrhyncha</taxon>
        <taxon>Aphidomorpha</taxon>
        <taxon>Aphidoidea</taxon>
        <taxon>Aphididae</taxon>
        <taxon>Aphidini</taxon>
        <taxon>Aphis</taxon>
        <taxon>Aphis</taxon>
    </lineage>
</organism>
<name>A0A6G0Y6F2_APHCR</name>
<dbReference type="OrthoDB" id="6077919at2759"/>
<evidence type="ECO:0000259" key="1">
    <source>
        <dbReference type="Pfam" id="PF13843"/>
    </source>
</evidence>